<gene>
    <name evidence="1" type="ORF">ACFPIH_03370</name>
</gene>
<proteinExistence type="predicted"/>
<name>A0ABV9AGJ6_9ACTN</name>
<reference evidence="2" key="1">
    <citation type="journal article" date="2019" name="Int. J. Syst. Evol. Microbiol.">
        <title>The Global Catalogue of Microorganisms (GCM) 10K type strain sequencing project: providing services to taxonomists for standard genome sequencing and annotation.</title>
        <authorList>
            <consortium name="The Broad Institute Genomics Platform"/>
            <consortium name="The Broad Institute Genome Sequencing Center for Infectious Disease"/>
            <person name="Wu L."/>
            <person name="Ma J."/>
        </authorList>
    </citation>
    <scope>NUCLEOTIDE SEQUENCE [LARGE SCALE GENOMIC DNA]</scope>
    <source>
        <strain evidence="2">CGMCC 4.7177</strain>
    </source>
</reference>
<comment type="caution">
    <text evidence="1">The sequence shown here is derived from an EMBL/GenBank/DDBJ whole genome shotgun (WGS) entry which is preliminary data.</text>
</comment>
<accession>A0ABV9AGJ6</accession>
<organism evidence="1 2">
    <name type="scientific">Streptomyces vulcanius</name>
    <dbReference type="NCBI Taxonomy" id="1441876"/>
    <lineage>
        <taxon>Bacteria</taxon>
        <taxon>Bacillati</taxon>
        <taxon>Actinomycetota</taxon>
        <taxon>Actinomycetes</taxon>
        <taxon>Kitasatosporales</taxon>
        <taxon>Streptomycetaceae</taxon>
        <taxon>Streptomyces</taxon>
    </lineage>
</organism>
<protein>
    <submittedName>
        <fullName evidence="1">Uncharacterized protein</fullName>
    </submittedName>
</protein>
<dbReference type="Proteomes" id="UP001595839">
    <property type="component" value="Unassembled WGS sequence"/>
</dbReference>
<keyword evidence="2" id="KW-1185">Reference proteome</keyword>
<evidence type="ECO:0000313" key="1">
    <source>
        <dbReference type="EMBL" id="MFC4498572.1"/>
    </source>
</evidence>
<sequence>MTMLSQDSIYARRPWSSLQEQQVTNYLREWTDMPPDAVRRIKPPIPNIGRTPPRFGYRQHVPGIDDIARLDDVYPGSRVDYSQRQSGYSATSYPALGVM</sequence>
<dbReference type="EMBL" id="JBHSFK010000002">
    <property type="protein sequence ID" value="MFC4498572.1"/>
    <property type="molecule type" value="Genomic_DNA"/>
</dbReference>
<evidence type="ECO:0000313" key="2">
    <source>
        <dbReference type="Proteomes" id="UP001595839"/>
    </source>
</evidence>